<proteinExistence type="predicted"/>
<evidence type="ECO:0000313" key="1">
    <source>
        <dbReference type="EMBL" id="OGE39765.1"/>
    </source>
</evidence>
<organism evidence="1 2">
    <name type="scientific">Candidatus Daviesbacteria bacterium RIFCSPHIGHO2_02_FULL_43_12</name>
    <dbReference type="NCBI Taxonomy" id="1797776"/>
    <lineage>
        <taxon>Bacteria</taxon>
        <taxon>Candidatus Daviesiibacteriota</taxon>
    </lineage>
</organism>
<comment type="caution">
    <text evidence="1">The sequence shown here is derived from an EMBL/GenBank/DDBJ whole genome shotgun (WGS) entry which is preliminary data.</text>
</comment>
<dbReference type="EMBL" id="MFDD01000015">
    <property type="protein sequence ID" value="OGE39765.1"/>
    <property type="molecule type" value="Genomic_DNA"/>
</dbReference>
<dbReference type="Proteomes" id="UP000177328">
    <property type="component" value="Unassembled WGS sequence"/>
</dbReference>
<evidence type="ECO:0000313" key="2">
    <source>
        <dbReference type="Proteomes" id="UP000177328"/>
    </source>
</evidence>
<gene>
    <name evidence="1" type="ORF">A3D25_03490</name>
</gene>
<protein>
    <submittedName>
        <fullName evidence="1">Uncharacterized protein</fullName>
    </submittedName>
</protein>
<reference evidence="1 2" key="1">
    <citation type="journal article" date="2016" name="Nat. Commun.">
        <title>Thousands of microbial genomes shed light on interconnected biogeochemical processes in an aquifer system.</title>
        <authorList>
            <person name="Anantharaman K."/>
            <person name="Brown C.T."/>
            <person name="Hug L.A."/>
            <person name="Sharon I."/>
            <person name="Castelle C.J."/>
            <person name="Probst A.J."/>
            <person name="Thomas B.C."/>
            <person name="Singh A."/>
            <person name="Wilkins M.J."/>
            <person name="Karaoz U."/>
            <person name="Brodie E.L."/>
            <person name="Williams K.H."/>
            <person name="Hubbard S.S."/>
            <person name="Banfield J.F."/>
        </authorList>
    </citation>
    <scope>NUCLEOTIDE SEQUENCE [LARGE SCALE GENOMIC DNA]</scope>
</reference>
<name>A0A1F5KG56_9BACT</name>
<sequence>MKRGKDLPQVDDPQVRSALETTIRDLRATGRGMRWPRPLRWLAGDPHSFALTGQEILDWSDLMNKDWTESFGAFTRLVDLSNNPERYSGAFDVSTTRRGPKVEVVAFAKYPTDGQRYVYECWLPHGGAANFRFHSKNWGGSYMPYTGLASPGQLGVSLGLMKRLLNSPATK</sequence>
<dbReference type="AlphaFoldDB" id="A0A1F5KG56"/>
<accession>A0A1F5KG56</accession>